<keyword evidence="2" id="KW-0812">Transmembrane</keyword>
<accession>A0A9P8YE87</accession>
<evidence type="ECO:0000256" key="1">
    <source>
        <dbReference type="SAM" id="MobiDB-lite"/>
    </source>
</evidence>
<reference evidence="3" key="1">
    <citation type="journal article" date="2021" name="Nat. Commun.">
        <title>Genetic determinants of endophytism in the Arabidopsis root mycobiome.</title>
        <authorList>
            <person name="Mesny F."/>
            <person name="Miyauchi S."/>
            <person name="Thiergart T."/>
            <person name="Pickel B."/>
            <person name="Atanasova L."/>
            <person name="Karlsson M."/>
            <person name="Huettel B."/>
            <person name="Barry K.W."/>
            <person name="Haridas S."/>
            <person name="Chen C."/>
            <person name="Bauer D."/>
            <person name="Andreopoulos W."/>
            <person name="Pangilinan J."/>
            <person name="LaButti K."/>
            <person name="Riley R."/>
            <person name="Lipzen A."/>
            <person name="Clum A."/>
            <person name="Drula E."/>
            <person name="Henrissat B."/>
            <person name="Kohler A."/>
            <person name="Grigoriev I.V."/>
            <person name="Martin F.M."/>
            <person name="Hacquard S."/>
        </authorList>
    </citation>
    <scope>NUCLEOTIDE SEQUENCE</scope>
    <source>
        <strain evidence="3">MPI-CAGE-CH-0230</strain>
    </source>
</reference>
<evidence type="ECO:0000313" key="3">
    <source>
        <dbReference type="EMBL" id="KAH7035337.1"/>
    </source>
</evidence>
<organism evidence="3 4">
    <name type="scientific">Microdochium trichocladiopsis</name>
    <dbReference type="NCBI Taxonomy" id="1682393"/>
    <lineage>
        <taxon>Eukaryota</taxon>
        <taxon>Fungi</taxon>
        <taxon>Dikarya</taxon>
        <taxon>Ascomycota</taxon>
        <taxon>Pezizomycotina</taxon>
        <taxon>Sordariomycetes</taxon>
        <taxon>Xylariomycetidae</taxon>
        <taxon>Xylariales</taxon>
        <taxon>Microdochiaceae</taxon>
        <taxon>Microdochium</taxon>
    </lineage>
</organism>
<evidence type="ECO:0000313" key="4">
    <source>
        <dbReference type="Proteomes" id="UP000756346"/>
    </source>
</evidence>
<keyword evidence="2" id="KW-1133">Transmembrane helix</keyword>
<feature type="compositionally biased region" description="Basic residues" evidence="1">
    <location>
        <begin position="68"/>
        <end position="82"/>
    </location>
</feature>
<feature type="compositionally biased region" description="Polar residues" evidence="1">
    <location>
        <begin position="1"/>
        <end position="18"/>
    </location>
</feature>
<dbReference type="OrthoDB" id="5419542at2759"/>
<dbReference type="RefSeq" id="XP_046015430.1">
    <property type="nucleotide sequence ID" value="XM_046158365.1"/>
</dbReference>
<feature type="region of interest" description="Disordered" evidence="1">
    <location>
        <begin position="1"/>
        <end position="152"/>
    </location>
</feature>
<dbReference type="AlphaFoldDB" id="A0A9P8YE87"/>
<name>A0A9P8YE87_9PEZI</name>
<dbReference type="EMBL" id="JAGTJQ010000003">
    <property type="protein sequence ID" value="KAH7035337.1"/>
    <property type="molecule type" value="Genomic_DNA"/>
</dbReference>
<evidence type="ECO:0000256" key="2">
    <source>
        <dbReference type="SAM" id="Phobius"/>
    </source>
</evidence>
<dbReference type="GeneID" id="70187911"/>
<comment type="caution">
    <text evidence="3">The sequence shown here is derived from an EMBL/GenBank/DDBJ whole genome shotgun (WGS) entry which is preliminary data.</text>
</comment>
<proteinExistence type="predicted"/>
<protein>
    <submittedName>
        <fullName evidence="3">Uncharacterized protein</fullName>
    </submittedName>
</protein>
<keyword evidence="4" id="KW-1185">Reference proteome</keyword>
<gene>
    <name evidence="3" type="ORF">B0I36DRAFT_360723</name>
</gene>
<sequence>MAQANSPLPAASTNTAEGTKQHRQPRHQIKRSLTELAGPVRLPRHNDKDRQQQQLRGRDLKDHDERRHSPRHHQHHHGHHTHKDRDEHRSGLVNQLLPVPGSAGGHHFFGRASADMPRSERTSSYFGSDLDRSRRPSLVGGGGAAGPGKIDISNAASGVIAGDIQRRAKGKTKAEREALLLRERADAISRANALRTSLAELSAFSNDATKTLDDSYYSVLERLGTLQQTIVALRELASLSSDLAQSFKHDSSELTEEIEAQIQPFGELDEHQDRIKSLQQRITVGRDKTKGLTERVDRVRERVEGWEAADQDWRVRTRKRLRVIWVVVVTTAIIMLLLVLLGAHQDELLSASTTAAAVGAASALSSGISSAGASVYSSAVHRPVTTGNSGGDVGPDTLGDALPAESKAEQRCHEDDAVGGLRRLIDEVTEAFRARQQEDRPDPDVLRVLDEL</sequence>
<feature type="compositionally biased region" description="Basic residues" evidence="1">
    <location>
        <begin position="21"/>
        <end position="30"/>
    </location>
</feature>
<dbReference type="Proteomes" id="UP000756346">
    <property type="component" value="Unassembled WGS sequence"/>
</dbReference>
<keyword evidence="2" id="KW-0472">Membrane</keyword>
<feature type="compositionally biased region" description="Basic and acidic residues" evidence="1">
    <location>
        <begin position="44"/>
        <end position="67"/>
    </location>
</feature>
<feature type="transmembrane region" description="Helical" evidence="2">
    <location>
        <begin position="323"/>
        <end position="343"/>
    </location>
</feature>